<proteinExistence type="predicted"/>
<comment type="caution">
    <text evidence="2">The sequence shown here is derived from an EMBL/GenBank/DDBJ whole genome shotgun (WGS) entry which is preliminary data.</text>
</comment>
<dbReference type="Proteomes" id="UP001516400">
    <property type="component" value="Unassembled WGS sequence"/>
</dbReference>
<gene>
    <name evidence="2" type="ORF">HHI36_001252</name>
</gene>
<accession>A0ABD2P6V2</accession>
<evidence type="ECO:0000313" key="2">
    <source>
        <dbReference type="EMBL" id="KAL3286759.1"/>
    </source>
</evidence>
<evidence type="ECO:0000313" key="3">
    <source>
        <dbReference type="Proteomes" id="UP001516400"/>
    </source>
</evidence>
<name>A0ABD2P6V2_9CUCU</name>
<dbReference type="EMBL" id="JABFTP020000185">
    <property type="protein sequence ID" value="KAL3286759.1"/>
    <property type="molecule type" value="Genomic_DNA"/>
</dbReference>
<sequence length="108" mass="12190">MNHEKAQNTTQTYTVKRVQNKFIDRGIQQSNEPDLYQEKFIGSPTMSGAGCNRTERPSPIKGTNNQDTSLNAARNVSWLFLIGLSTNTTCQEIINFLKKKRFGGGYLM</sequence>
<dbReference type="AlphaFoldDB" id="A0ABD2P6V2"/>
<reference evidence="2 3" key="1">
    <citation type="journal article" date="2021" name="BMC Biol.">
        <title>Horizontally acquired antibacterial genes associated with adaptive radiation of ladybird beetles.</title>
        <authorList>
            <person name="Li H.S."/>
            <person name="Tang X.F."/>
            <person name="Huang Y.H."/>
            <person name="Xu Z.Y."/>
            <person name="Chen M.L."/>
            <person name="Du X.Y."/>
            <person name="Qiu B.Y."/>
            <person name="Chen P.T."/>
            <person name="Zhang W."/>
            <person name="Slipinski A."/>
            <person name="Escalona H.E."/>
            <person name="Waterhouse R.M."/>
            <person name="Zwick A."/>
            <person name="Pang H."/>
        </authorList>
    </citation>
    <scope>NUCLEOTIDE SEQUENCE [LARGE SCALE GENOMIC DNA]</scope>
    <source>
        <strain evidence="2">SYSU2018</strain>
    </source>
</reference>
<evidence type="ECO:0000256" key="1">
    <source>
        <dbReference type="SAM" id="MobiDB-lite"/>
    </source>
</evidence>
<feature type="region of interest" description="Disordered" evidence="1">
    <location>
        <begin position="42"/>
        <end position="67"/>
    </location>
</feature>
<keyword evidence="3" id="KW-1185">Reference proteome</keyword>
<protein>
    <submittedName>
        <fullName evidence="2">Uncharacterized protein</fullName>
    </submittedName>
</protein>
<organism evidence="2 3">
    <name type="scientific">Cryptolaemus montrouzieri</name>
    <dbReference type="NCBI Taxonomy" id="559131"/>
    <lineage>
        <taxon>Eukaryota</taxon>
        <taxon>Metazoa</taxon>
        <taxon>Ecdysozoa</taxon>
        <taxon>Arthropoda</taxon>
        <taxon>Hexapoda</taxon>
        <taxon>Insecta</taxon>
        <taxon>Pterygota</taxon>
        <taxon>Neoptera</taxon>
        <taxon>Endopterygota</taxon>
        <taxon>Coleoptera</taxon>
        <taxon>Polyphaga</taxon>
        <taxon>Cucujiformia</taxon>
        <taxon>Coccinelloidea</taxon>
        <taxon>Coccinellidae</taxon>
        <taxon>Scymninae</taxon>
        <taxon>Scymnini</taxon>
        <taxon>Cryptolaemus</taxon>
    </lineage>
</organism>